<name>A0A098EDY2_9ZZZZ</name>
<protein>
    <submittedName>
        <fullName evidence="1">Uncharacterized protein</fullName>
    </submittedName>
</protein>
<organism evidence="1">
    <name type="scientific">groundwater metagenome</name>
    <dbReference type="NCBI Taxonomy" id="717931"/>
    <lineage>
        <taxon>unclassified sequences</taxon>
        <taxon>metagenomes</taxon>
        <taxon>ecological metagenomes</taxon>
    </lineage>
</organism>
<proteinExistence type="predicted"/>
<gene>
    <name evidence="1" type="ORF">MSIBF_A4570004</name>
</gene>
<dbReference type="AlphaFoldDB" id="A0A098EDY2"/>
<reference evidence="1" key="1">
    <citation type="submission" date="2014-09" db="EMBL/GenBank/DDBJ databases">
        <authorList>
            <person name="Probst J Alexander"/>
        </authorList>
    </citation>
    <scope>NUCLEOTIDE SEQUENCE</scope>
</reference>
<dbReference type="EMBL" id="CCXY01000398">
    <property type="protein sequence ID" value="CEG13726.1"/>
    <property type="molecule type" value="Genomic_DNA"/>
</dbReference>
<evidence type="ECO:0000313" key="1">
    <source>
        <dbReference type="EMBL" id="CEG13726.1"/>
    </source>
</evidence>
<sequence length="44" mass="5156">MHLIYDSLICFNSVKSQQIDYILTSWGHDPIFKVELNSGFPLRE</sequence>
<accession>A0A098EDY2</accession>